<evidence type="ECO:0000256" key="2">
    <source>
        <dbReference type="ARBA" id="ARBA00022555"/>
    </source>
</evidence>
<dbReference type="OrthoDB" id="1711136at2759"/>
<keyword evidence="8" id="KW-1185">Reference proteome</keyword>
<dbReference type="Pfam" id="PF01195">
    <property type="entry name" value="Pept_tRNA_hydro"/>
    <property type="match status" value="1"/>
</dbReference>
<evidence type="ECO:0000256" key="4">
    <source>
        <dbReference type="ARBA" id="ARBA00022884"/>
    </source>
</evidence>
<keyword evidence="4" id="KW-0694">RNA-binding</keyword>
<dbReference type="SUPFAM" id="SSF53178">
    <property type="entry name" value="Peptidyl-tRNA hydrolase-like"/>
    <property type="match status" value="1"/>
</dbReference>
<proteinExistence type="inferred from homology"/>
<dbReference type="PANTHER" id="PTHR17224:SF1">
    <property type="entry name" value="PEPTIDYL-TRNA HYDROLASE"/>
    <property type="match status" value="1"/>
</dbReference>
<evidence type="ECO:0000313" key="8">
    <source>
        <dbReference type="Proteomes" id="UP001151532"/>
    </source>
</evidence>
<name>A0A9Q0VJ11_SALPP</name>
<dbReference type="Proteomes" id="UP001151532">
    <property type="component" value="Chromosome 12"/>
</dbReference>
<dbReference type="GO" id="GO:0004045">
    <property type="term" value="F:peptidyl-tRNA hydrolase activity"/>
    <property type="evidence" value="ECO:0007669"/>
    <property type="project" value="UniProtKB-EC"/>
</dbReference>
<comment type="similarity">
    <text evidence="5 6">Belongs to the PTH family.</text>
</comment>
<gene>
    <name evidence="7" type="ORF">OIU79_030224</name>
</gene>
<dbReference type="PANTHER" id="PTHR17224">
    <property type="entry name" value="PEPTIDYL-TRNA HYDROLASE"/>
    <property type="match status" value="1"/>
</dbReference>
<reference evidence="7" key="1">
    <citation type="submission" date="2022-11" db="EMBL/GenBank/DDBJ databases">
        <authorList>
            <person name="Hyden B.L."/>
            <person name="Feng K."/>
            <person name="Yates T."/>
            <person name="Jawdy S."/>
            <person name="Smart L.B."/>
            <person name="Muchero W."/>
        </authorList>
    </citation>
    <scope>NUCLEOTIDE SEQUENCE</scope>
    <source>
        <tissue evidence="7">Shoot tip</tissue>
    </source>
</reference>
<dbReference type="FunFam" id="3.40.50.1470:FF:000001">
    <property type="entry name" value="Peptidyl-tRNA hydrolase"/>
    <property type="match status" value="1"/>
</dbReference>
<organism evidence="7 8">
    <name type="scientific">Salix purpurea</name>
    <name type="common">Purple osier willow</name>
    <dbReference type="NCBI Taxonomy" id="77065"/>
    <lineage>
        <taxon>Eukaryota</taxon>
        <taxon>Viridiplantae</taxon>
        <taxon>Streptophyta</taxon>
        <taxon>Embryophyta</taxon>
        <taxon>Tracheophyta</taxon>
        <taxon>Spermatophyta</taxon>
        <taxon>Magnoliopsida</taxon>
        <taxon>eudicotyledons</taxon>
        <taxon>Gunneridae</taxon>
        <taxon>Pentapetalae</taxon>
        <taxon>rosids</taxon>
        <taxon>fabids</taxon>
        <taxon>Malpighiales</taxon>
        <taxon>Salicaceae</taxon>
        <taxon>Saliceae</taxon>
        <taxon>Salix</taxon>
    </lineage>
</organism>
<dbReference type="AlphaFoldDB" id="A0A9Q0VJ11"/>
<reference evidence="7" key="2">
    <citation type="journal article" date="2023" name="Int. J. Mol. Sci.">
        <title>De Novo Assembly and Annotation of 11 Diverse Shrub Willow (Salix) Genomes Reveals Novel Gene Organization in Sex-Linked Regions.</title>
        <authorList>
            <person name="Hyden B."/>
            <person name="Feng K."/>
            <person name="Yates T.B."/>
            <person name="Jawdy S."/>
            <person name="Cereghino C."/>
            <person name="Smart L.B."/>
            <person name="Muchero W."/>
        </authorList>
    </citation>
    <scope>NUCLEOTIDE SEQUENCE</scope>
    <source>
        <tissue evidence="7">Shoot tip</tissue>
    </source>
</reference>
<dbReference type="EMBL" id="JAPFFK010000008">
    <property type="protein sequence ID" value="KAJ6749283.1"/>
    <property type="molecule type" value="Genomic_DNA"/>
</dbReference>
<dbReference type="HAMAP" id="MF_00083">
    <property type="entry name" value="Pept_tRNA_hydro_bact"/>
    <property type="match status" value="1"/>
</dbReference>
<keyword evidence="2" id="KW-0820">tRNA-binding</keyword>
<dbReference type="EC" id="3.1.1.29" evidence="1"/>
<dbReference type="Gene3D" id="3.40.50.1470">
    <property type="entry name" value="Peptidyl-tRNA hydrolase"/>
    <property type="match status" value="1"/>
</dbReference>
<dbReference type="GO" id="GO:0000049">
    <property type="term" value="F:tRNA binding"/>
    <property type="evidence" value="ECO:0007669"/>
    <property type="project" value="UniProtKB-KW"/>
</dbReference>
<dbReference type="PROSITE" id="PS01195">
    <property type="entry name" value="PEPT_TRNA_HYDROL_1"/>
    <property type="match status" value="1"/>
</dbReference>
<evidence type="ECO:0000256" key="1">
    <source>
        <dbReference type="ARBA" id="ARBA00013260"/>
    </source>
</evidence>
<dbReference type="PROSITE" id="PS01196">
    <property type="entry name" value="PEPT_TRNA_HYDROL_2"/>
    <property type="match status" value="1"/>
</dbReference>
<sequence length="271" mass="29738">MKLGSTAVVITSSSSSSVATLGFPKNYYNKPSWFGQLLKTNMFPHHFPILSSSSSSISTTTEDSNDAVAAAKPKQQHPWLIVGLGNPGKKYYSTRHNVGFQMVDALADAEGISISGVSFKALLGKGFIGNVPVMLAKPPDFYECKWRVGAIASYYKIPLKQVLLIYDDLDLPFAKLRLLPKGGHGGHNGMKSVINHFKGSRDFPRLRIGIGRPPGKMDTANFVLRPFTKQEHEELDFMFQQGTEAVRILLLEGVNKSATFVNSTKSMEQLG</sequence>
<comment type="caution">
    <text evidence="7">The sequence shown here is derived from an EMBL/GenBank/DDBJ whole genome shotgun (WGS) entry which is preliminary data.</text>
</comment>
<evidence type="ECO:0000256" key="6">
    <source>
        <dbReference type="RuleBase" id="RU004320"/>
    </source>
</evidence>
<evidence type="ECO:0000256" key="5">
    <source>
        <dbReference type="ARBA" id="ARBA00038063"/>
    </source>
</evidence>
<keyword evidence="3 7" id="KW-0378">Hydrolase</keyword>
<dbReference type="InterPro" id="IPR018171">
    <property type="entry name" value="Pept_tRNA_hydro_CS"/>
</dbReference>
<protein>
    <recommendedName>
        <fullName evidence="1">peptidyl-tRNA hydrolase</fullName>
        <ecNumber evidence="1">3.1.1.29</ecNumber>
    </recommendedName>
</protein>
<dbReference type="InterPro" id="IPR001328">
    <property type="entry name" value="Pept_tRNA_hydro"/>
</dbReference>
<dbReference type="NCBIfam" id="TIGR00447">
    <property type="entry name" value="pth"/>
    <property type="match status" value="1"/>
</dbReference>
<evidence type="ECO:0000313" key="7">
    <source>
        <dbReference type="EMBL" id="KAJ6749283.1"/>
    </source>
</evidence>
<dbReference type="InterPro" id="IPR036416">
    <property type="entry name" value="Pept_tRNA_hydro_sf"/>
</dbReference>
<accession>A0A9Q0VJ11</accession>
<evidence type="ECO:0000256" key="3">
    <source>
        <dbReference type="ARBA" id="ARBA00022801"/>
    </source>
</evidence>